<keyword evidence="4" id="KW-1185">Reference proteome</keyword>
<name>A0A1B0G9F7_GLOMM</name>
<sequence>MKFLIHVAVVIFSSHMISTRGSSTPPRNGATQMSLSQQAASSNPNQNSYGYRGNSNFGEPGFDNSQMKPMKSPREPSQPNQKLFVGNGDLGYSNFNYESSGSGFPGFSTTSKPKSEDKRESDFDNSQMKPMKSPKEPSQPNQKLFVGNGGLENSNFRYEISKPGYRGFSTTSKPKSEAKREPDFDNSQMKPMKSPREPSEPNQKLFVGNGGLENSNFRYEISKPGYRGFSTTSKPKSEAKREPDFDNSQMKPMKSPKEPSQPNQKLFVGNGDLGYSNFNYESSGSGFPGFSTTSKPKSEDKREPGFDNSQMKPMKSPKEPSQPNQKLFVGNGGLENSNFRYEISKPGYRGFSTTSKPKSEDKSAPNSYNSPNESYEVA</sequence>
<feature type="compositionally biased region" description="Basic and acidic residues" evidence="1">
    <location>
        <begin position="174"/>
        <end position="183"/>
    </location>
</feature>
<protein>
    <submittedName>
        <fullName evidence="3">Uncharacterized protein</fullName>
    </submittedName>
</protein>
<reference evidence="3" key="1">
    <citation type="submission" date="2020-05" db="UniProtKB">
        <authorList>
            <consortium name="EnsemblMetazoa"/>
        </authorList>
    </citation>
    <scope>IDENTIFICATION</scope>
    <source>
        <strain evidence="3">Yale</strain>
    </source>
</reference>
<feature type="compositionally biased region" description="Basic and acidic residues" evidence="1">
    <location>
        <begin position="113"/>
        <end position="122"/>
    </location>
</feature>
<feature type="region of interest" description="Disordered" evidence="1">
    <location>
        <begin position="101"/>
        <end position="378"/>
    </location>
</feature>
<evidence type="ECO:0000256" key="1">
    <source>
        <dbReference type="SAM" id="MobiDB-lite"/>
    </source>
</evidence>
<evidence type="ECO:0000313" key="4">
    <source>
        <dbReference type="Proteomes" id="UP000092444"/>
    </source>
</evidence>
<dbReference type="VEuPathDB" id="VectorBase:GMOY009944"/>
<feature type="compositionally biased region" description="Low complexity" evidence="1">
    <location>
        <begin position="101"/>
        <end position="111"/>
    </location>
</feature>
<feature type="chain" id="PRO_5008408039" evidence="2">
    <location>
        <begin position="22"/>
        <end position="378"/>
    </location>
</feature>
<evidence type="ECO:0000313" key="3">
    <source>
        <dbReference type="EnsemblMetazoa" id="GMOY009944-PA"/>
    </source>
</evidence>
<feature type="region of interest" description="Disordered" evidence="1">
    <location>
        <begin position="18"/>
        <end position="88"/>
    </location>
</feature>
<dbReference type="Proteomes" id="UP000092444">
    <property type="component" value="Unassembled WGS sequence"/>
</dbReference>
<feature type="signal peptide" evidence="2">
    <location>
        <begin position="1"/>
        <end position="21"/>
    </location>
</feature>
<organism evidence="3 4">
    <name type="scientific">Glossina morsitans morsitans</name>
    <name type="common">Savannah tsetse fly</name>
    <dbReference type="NCBI Taxonomy" id="37546"/>
    <lineage>
        <taxon>Eukaryota</taxon>
        <taxon>Metazoa</taxon>
        <taxon>Ecdysozoa</taxon>
        <taxon>Arthropoda</taxon>
        <taxon>Hexapoda</taxon>
        <taxon>Insecta</taxon>
        <taxon>Pterygota</taxon>
        <taxon>Neoptera</taxon>
        <taxon>Endopterygota</taxon>
        <taxon>Diptera</taxon>
        <taxon>Brachycera</taxon>
        <taxon>Muscomorpha</taxon>
        <taxon>Hippoboscoidea</taxon>
        <taxon>Glossinidae</taxon>
        <taxon>Glossina</taxon>
    </lineage>
</organism>
<accession>A0A1B0G9F7</accession>
<keyword evidence="2" id="KW-0732">Signal</keyword>
<dbReference type="EMBL" id="CCAG010011492">
    <property type="status" value="NOT_ANNOTATED_CDS"/>
    <property type="molecule type" value="Genomic_DNA"/>
</dbReference>
<feature type="compositionally biased region" description="Polar residues" evidence="1">
    <location>
        <begin position="18"/>
        <end position="67"/>
    </location>
</feature>
<feature type="compositionally biased region" description="Low complexity" evidence="1">
    <location>
        <begin position="282"/>
        <end position="294"/>
    </location>
</feature>
<feature type="compositionally biased region" description="Basic and acidic residues" evidence="1">
    <location>
        <begin position="296"/>
        <end position="305"/>
    </location>
</feature>
<feature type="compositionally biased region" description="Basic and acidic residues" evidence="1">
    <location>
        <begin position="235"/>
        <end position="244"/>
    </location>
</feature>
<feature type="compositionally biased region" description="Polar residues" evidence="1">
    <location>
        <begin position="364"/>
        <end position="378"/>
    </location>
</feature>
<dbReference type="EnsemblMetazoa" id="GMOY009944-RA">
    <property type="protein sequence ID" value="GMOY009944-PA"/>
    <property type="gene ID" value="GMOY009944"/>
</dbReference>
<proteinExistence type="predicted"/>
<dbReference type="AlphaFoldDB" id="A0A1B0G9F7"/>
<evidence type="ECO:0000256" key="2">
    <source>
        <dbReference type="SAM" id="SignalP"/>
    </source>
</evidence>